<comment type="caution">
    <text evidence="2">The sequence shown here is derived from an EMBL/GenBank/DDBJ whole genome shotgun (WGS) entry which is preliminary data.</text>
</comment>
<feature type="compositionally biased region" description="Low complexity" evidence="1">
    <location>
        <begin position="101"/>
        <end position="119"/>
    </location>
</feature>
<feature type="compositionally biased region" description="Low complexity" evidence="1">
    <location>
        <begin position="7"/>
        <end position="21"/>
    </location>
</feature>
<feature type="region of interest" description="Disordered" evidence="1">
    <location>
        <begin position="1"/>
        <end position="21"/>
    </location>
</feature>
<reference evidence="2 3" key="1">
    <citation type="submission" date="2021-06" db="EMBL/GenBank/DDBJ databases">
        <authorList>
            <person name="Palmer J.M."/>
        </authorList>
    </citation>
    <scope>NUCLEOTIDE SEQUENCE [LARGE SCALE GENOMIC DNA]</scope>
    <source>
        <strain evidence="2 3">AS_MEX2019</strain>
        <tissue evidence="2">Muscle</tissue>
    </source>
</reference>
<evidence type="ECO:0000256" key="1">
    <source>
        <dbReference type="SAM" id="MobiDB-lite"/>
    </source>
</evidence>
<gene>
    <name evidence="2" type="ORF">AMECASPLE_022062</name>
</gene>
<dbReference type="Proteomes" id="UP001469553">
    <property type="component" value="Unassembled WGS sequence"/>
</dbReference>
<sequence>MAADVRAASNNLASSSATAPSPRLAAALPMPSSFASAQVYAATPGELEERLRLFPCQIKSFWRISLLHSSPELKAKVREMEEDYKAAVRHFYCRPPPSSPGPRSTAAAAQPTPGPQSAAVAQPTTGPQGSADAEQPTPGLQSSAAAELPQLPTHAAEDVGRGTPWLKSSGVPATCAEGSF</sequence>
<name>A0ABV0XGR5_9TELE</name>
<organism evidence="2 3">
    <name type="scientific">Ameca splendens</name>
    <dbReference type="NCBI Taxonomy" id="208324"/>
    <lineage>
        <taxon>Eukaryota</taxon>
        <taxon>Metazoa</taxon>
        <taxon>Chordata</taxon>
        <taxon>Craniata</taxon>
        <taxon>Vertebrata</taxon>
        <taxon>Euteleostomi</taxon>
        <taxon>Actinopterygii</taxon>
        <taxon>Neopterygii</taxon>
        <taxon>Teleostei</taxon>
        <taxon>Neoteleostei</taxon>
        <taxon>Acanthomorphata</taxon>
        <taxon>Ovalentaria</taxon>
        <taxon>Atherinomorphae</taxon>
        <taxon>Cyprinodontiformes</taxon>
        <taxon>Goodeidae</taxon>
        <taxon>Ameca</taxon>
    </lineage>
</organism>
<evidence type="ECO:0000313" key="2">
    <source>
        <dbReference type="EMBL" id="MEQ2280647.1"/>
    </source>
</evidence>
<evidence type="ECO:0000313" key="3">
    <source>
        <dbReference type="Proteomes" id="UP001469553"/>
    </source>
</evidence>
<protein>
    <submittedName>
        <fullName evidence="2">Uncharacterized protein</fullName>
    </submittedName>
</protein>
<feature type="region of interest" description="Disordered" evidence="1">
    <location>
        <begin position="92"/>
        <end position="180"/>
    </location>
</feature>
<accession>A0ABV0XGR5</accession>
<keyword evidence="3" id="KW-1185">Reference proteome</keyword>
<dbReference type="EMBL" id="JAHRIP010001941">
    <property type="protein sequence ID" value="MEQ2280647.1"/>
    <property type="molecule type" value="Genomic_DNA"/>
</dbReference>
<proteinExistence type="predicted"/>